<dbReference type="OrthoDB" id="9788177at2"/>
<dbReference type="SUPFAM" id="SSF55961">
    <property type="entry name" value="Bet v1-like"/>
    <property type="match status" value="1"/>
</dbReference>
<name>A0A1H3PQR9_9FIRM</name>
<keyword evidence="2" id="KW-1185">Reference proteome</keyword>
<reference evidence="1 2" key="1">
    <citation type="submission" date="2016-10" db="EMBL/GenBank/DDBJ databases">
        <authorList>
            <person name="de Groot N.N."/>
        </authorList>
    </citation>
    <scope>NUCLEOTIDE SEQUENCE [LARGE SCALE GENOMIC DNA]</scope>
    <source>
        <strain evidence="1 2">APO</strain>
    </source>
</reference>
<dbReference type="Pfam" id="PF10604">
    <property type="entry name" value="Polyketide_cyc2"/>
    <property type="match status" value="1"/>
</dbReference>
<gene>
    <name evidence="1" type="ORF">SAMN05192546_10729</name>
</gene>
<dbReference type="RefSeq" id="WP_093314180.1">
    <property type="nucleotide sequence ID" value="NZ_FNPV01000007.1"/>
</dbReference>
<dbReference type="EMBL" id="FNPV01000007">
    <property type="protein sequence ID" value="SDZ03320.1"/>
    <property type="molecule type" value="Genomic_DNA"/>
</dbReference>
<dbReference type="Gene3D" id="3.30.530.20">
    <property type="match status" value="1"/>
</dbReference>
<evidence type="ECO:0000313" key="2">
    <source>
        <dbReference type="Proteomes" id="UP000199230"/>
    </source>
</evidence>
<sequence length="113" mass="13389">MKNRISTATEVINYRIEDVWDAITDNENWQWRSDLQDLKILNDETFVEYGKGGMEIHFTITKKEKHEVYGFTMNSKHFSGEWIGIFEELPENKTRITFTGKSVCPRNRNITVR</sequence>
<protein>
    <submittedName>
        <fullName evidence="1">Polyketide cyclase / dehydrase and lipid transport</fullName>
    </submittedName>
</protein>
<dbReference type="STRING" id="159292.SAMN05192546_10729"/>
<organism evidence="1 2">
    <name type="scientific">Tindallia californiensis</name>
    <dbReference type="NCBI Taxonomy" id="159292"/>
    <lineage>
        <taxon>Bacteria</taxon>
        <taxon>Bacillati</taxon>
        <taxon>Bacillota</taxon>
        <taxon>Clostridia</taxon>
        <taxon>Peptostreptococcales</taxon>
        <taxon>Tindalliaceae</taxon>
        <taxon>Tindallia</taxon>
    </lineage>
</organism>
<dbReference type="InterPro" id="IPR023393">
    <property type="entry name" value="START-like_dom_sf"/>
</dbReference>
<dbReference type="CDD" id="cd07812">
    <property type="entry name" value="SRPBCC"/>
    <property type="match status" value="1"/>
</dbReference>
<dbReference type="Proteomes" id="UP000199230">
    <property type="component" value="Unassembled WGS sequence"/>
</dbReference>
<dbReference type="InterPro" id="IPR019587">
    <property type="entry name" value="Polyketide_cyclase/dehydratase"/>
</dbReference>
<dbReference type="AlphaFoldDB" id="A0A1H3PQR9"/>
<evidence type="ECO:0000313" key="1">
    <source>
        <dbReference type="EMBL" id="SDZ03320.1"/>
    </source>
</evidence>
<accession>A0A1H3PQR9</accession>
<proteinExistence type="predicted"/>